<organism evidence="3 4">
    <name type="scientific">Mesorhizobium prunaredense</name>
    <dbReference type="NCBI Taxonomy" id="1631249"/>
    <lineage>
        <taxon>Bacteria</taxon>
        <taxon>Pseudomonadati</taxon>
        <taxon>Pseudomonadota</taxon>
        <taxon>Alphaproteobacteria</taxon>
        <taxon>Hyphomicrobiales</taxon>
        <taxon>Phyllobacteriaceae</taxon>
        <taxon>Mesorhizobium</taxon>
    </lineage>
</organism>
<evidence type="ECO:0000256" key="2">
    <source>
        <dbReference type="SAM" id="Phobius"/>
    </source>
</evidence>
<keyword evidence="2" id="KW-0812">Transmembrane</keyword>
<feature type="region of interest" description="Disordered" evidence="1">
    <location>
        <begin position="155"/>
        <end position="206"/>
    </location>
</feature>
<accession>A0A1R3V441</accession>
<evidence type="ECO:0000313" key="4">
    <source>
        <dbReference type="Proteomes" id="UP000188388"/>
    </source>
</evidence>
<proteinExistence type="predicted"/>
<feature type="transmembrane region" description="Helical" evidence="2">
    <location>
        <begin position="21"/>
        <end position="48"/>
    </location>
</feature>
<reference evidence="4" key="1">
    <citation type="submission" date="2017-01" db="EMBL/GenBank/DDBJ databases">
        <authorList>
            <person name="Brunel B."/>
        </authorList>
    </citation>
    <scope>NUCLEOTIDE SEQUENCE [LARGE SCALE GENOMIC DNA]</scope>
</reference>
<keyword evidence="2" id="KW-0472">Membrane</keyword>
<evidence type="ECO:0000313" key="3">
    <source>
        <dbReference type="EMBL" id="SIT54661.1"/>
    </source>
</evidence>
<feature type="compositionally biased region" description="Polar residues" evidence="1">
    <location>
        <begin position="186"/>
        <end position="206"/>
    </location>
</feature>
<evidence type="ECO:0000256" key="1">
    <source>
        <dbReference type="SAM" id="MobiDB-lite"/>
    </source>
</evidence>
<dbReference type="EMBL" id="FTPD01000010">
    <property type="protein sequence ID" value="SIT54661.1"/>
    <property type="molecule type" value="Genomic_DNA"/>
</dbReference>
<dbReference type="AlphaFoldDB" id="A0A1R3V441"/>
<feature type="transmembrane region" description="Helical" evidence="2">
    <location>
        <begin position="60"/>
        <end position="82"/>
    </location>
</feature>
<sequence length="206" mass="23207">MKLVQRWRDEGVQAGHAIKRIALAYEAAGGGFWLARFFRLVALGWSWIDDHLGRSAAGGVALLLRVAAVCLGKVEAAAMAMWSGARPRDAMDKETCVPRSRGRSLVVLFNTARPHSFARLPDPDSLCRGHHRNRLRRVSVKSRLPRMVPRHRSHYFCRQFTSPRSPPISRRGRRRRRMQGSRSASFAQSSGRWSPISITNPPRSSS</sequence>
<keyword evidence="4" id="KW-1185">Reference proteome</keyword>
<keyword evidence="2" id="KW-1133">Transmembrane helix</keyword>
<dbReference type="Proteomes" id="UP000188388">
    <property type="component" value="Unassembled WGS sequence"/>
</dbReference>
<gene>
    <name evidence="3" type="ORF">BQ8794_180005</name>
</gene>
<name>A0A1R3V441_9HYPH</name>
<dbReference type="STRING" id="1631249.BQ8794_180005"/>
<protein>
    <submittedName>
        <fullName evidence="3">Uncharacterized protein</fullName>
    </submittedName>
</protein>
<feature type="compositionally biased region" description="Basic residues" evidence="1">
    <location>
        <begin position="170"/>
        <end position="179"/>
    </location>
</feature>